<reference evidence="12 13" key="1">
    <citation type="submission" date="2020-02" db="EMBL/GenBank/DDBJ databases">
        <authorList>
            <person name="Hogendoorn C."/>
        </authorList>
    </citation>
    <scope>NUCLEOTIDE SEQUENCE [LARGE SCALE GENOMIC DNA]</scope>
    <source>
        <strain evidence="12">R501</strain>
    </source>
</reference>
<comment type="catalytic activity">
    <reaction evidence="10">
        <text>thymidine + ATP = dTMP + ADP + H(+)</text>
        <dbReference type="Rhea" id="RHEA:19129"/>
        <dbReference type="ChEBI" id="CHEBI:15378"/>
        <dbReference type="ChEBI" id="CHEBI:17748"/>
        <dbReference type="ChEBI" id="CHEBI:30616"/>
        <dbReference type="ChEBI" id="CHEBI:63528"/>
        <dbReference type="ChEBI" id="CHEBI:456216"/>
        <dbReference type="EC" id="2.7.1.21"/>
    </reaction>
</comment>
<dbReference type="EMBL" id="LR778114">
    <property type="protein sequence ID" value="CAB1129582.1"/>
    <property type="molecule type" value="Genomic_DNA"/>
</dbReference>
<dbReference type="AlphaFoldDB" id="A0A6F8ZI08"/>
<dbReference type="SUPFAM" id="SSF57716">
    <property type="entry name" value="Glucocorticoid receptor-like (DNA-binding domain)"/>
    <property type="match status" value="1"/>
</dbReference>
<evidence type="ECO:0000256" key="8">
    <source>
        <dbReference type="PIRSR" id="PIRSR035805-1"/>
    </source>
</evidence>
<evidence type="ECO:0000256" key="4">
    <source>
        <dbReference type="ARBA" id="ARBA00022679"/>
    </source>
</evidence>
<keyword evidence="6 10" id="KW-0418">Kinase</keyword>
<evidence type="ECO:0000256" key="7">
    <source>
        <dbReference type="ARBA" id="ARBA00022840"/>
    </source>
</evidence>
<dbReference type="Gene3D" id="3.40.50.300">
    <property type="entry name" value="P-loop containing nucleotide triphosphate hydrolases"/>
    <property type="match status" value="1"/>
</dbReference>
<feature type="active site" description="Proton acceptor" evidence="8">
    <location>
        <position position="84"/>
    </location>
</feature>
<dbReference type="GO" id="GO:0005829">
    <property type="term" value="C:cytosol"/>
    <property type="evidence" value="ECO:0007669"/>
    <property type="project" value="TreeGrafter"/>
</dbReference>
<dbReference type="KEGG" id="hfv:R50_2085"/>
<proteinExistence type="inferred from homology"/>
<protein>
    <recommendedName>
        <fullName evidence="2 10">Thymidine kinase</fullName>
        <ecNumber evidence="2 10">2.7.1.21</ecNumber>
    </recommendedName>
</protein>
<dbReference type="GO" id="GO:0005524">
    <property type="term" value="F:ATP binding"/>
    <property type="evidence" value="ECO:0007669"/>
    <property type="project" value="UniProtKB-KW"/>
</dbReference>
<dbReference type="PANTHER" id="PTHR11441:SF0">
    <property type="entry name" value="THYMIDINE KINASE, CYTOSOLIC"/>
    <property type="match status" value="1"/>
</dbReference>
<evidence type="ECO:0000256" key="3">
    <source>
        <dbReference type="ARBA" id="ARBA00022634"/>
    </source>
</evidence>
<dbReference type="InterPro" id="IPR027417">
    <property type="entry name" value="P-loop_NTPase"/>
</dbReference>
<dbReference type="Pfam" id="PF00265">
    <property type="entry name" value="TK"/>
    <property type="match status" value="1"/>
</dbReference>
<dbReference type="EC" id="2.7.1.21" evidence="2 10"/>
<evidence type="ECO:0000256" key="6">
    <source>
        <dbReference type="ARBA" id="ARBA00022777"/>
    </source>
</evidence>
<evidence type="ECO:0000313" key="12">
    <source>
        <dbReference type="EMBL" id="CAB1129582.1"/>
    </source>
</evidence>
<dbReference type="GO" id="GO:0071897">
    <property type="term" value="P:DNA biosynthetic process"/>
    <property type="evidence" value="ECO:0007669"/>
    <property type="project" value="UniProtKB-KW"/>
</dbReference>
<evidence type="ECO:0000256" key="1">
    <source>
        <dbReference type="ARBA" id="ARBA00007587"/>
    </source>
</evidence>
<keyword evidence="5 10" id="KW-0547">Nucleotide-binding</keyword>
<feature type="binding site" evidence="9">
    <location>
        <position position="171"/>
    </location>
    <ligand>
        <name>substrate</name>
    </ligand>
</feature>
<comment type="similarity">
    <text evidence="1 11">Belongs to the thymidine kinase family.</text>
</comment>
<dbReference type="GO" id="GO:0004797">
    <property type="term" value="F:thymidine kinase activity"/>
    <property type="evidence" value="ECO:0007669"/>
    <property type="project" value="UniProtKB-EC"/>
</dbReference>
<name>A0A6F8ZI08_9FIRM</name>
<evidence type="ECO:0000256" key="9">
    <source>
        <dbReference type="PIRSR" id="PIRSR035805-2"/>
    </source>
</evidence>
<dbReference type="SUPFAM" id="SSF52540">
    <property type="entry name" value="P-loop containing nucleoside triphosphate hydrolases"/>
    <property type="match status" value="1"/>
</dbReference>
<feature type="binding site" evidence="9">
    <location>
        <begin position="163"/>
        <end position="166"/>
    </location>
    <ligand>
        <name>substrate</name>
    </ligand>
</feature>
<keyword evidence="7 10" id="KW-0067">ATP-binding</keyword>
<sequence length="189" mass="20536">MAWTGPMWAGKTTALARSIADRGGRWRIGVVPWAARPQGRDLPDRLRGLLPESSVQWAPLPDDWDPERDPEAWAEGVDGIALDEAQFAPPSWLDAIRRWRAWGLRVHLAGLSLDALGRPFGTMPSLLAAADEIIVLHARCARCGRPARDTALRPGVTLPEDGVAVGDGDRYVPLCPRCWAHSAGGDSLP</sequence>
<dbReference type="InterPro" id="IPR001267">
    <property type="entry name" value="Thymidine_kinase"/>
</dbReference>
<evidence type="ECO:0000256" key="10">
    <source>
        <dbReference type="RuleBase" id="RU000544"/>
    </source>
</evidence>
<evidence type="ECO:0000256" key="5">
    <source>
        <dbReference type="ARBA" id="ARBA00022741"/>
    </source>
</evidence>
<keyword evidence="3 10" id="KW-0237">DNA synthesis</keyword>
<evidence type="ECO:0000256" key="2">
    <source>
        <dbReference type="ARBA" id="ARBA00012118"/>
    </source>
</evidence>
<keyword evidence="13" id="KW-1185">Reference proteome</keyword>
<dbReference type="PANTHER" id="PTHR11441">
    <property type="entry name" value="THYMIDINE KINASE"/>
    <property type="match status" value="1"/>
</dbReference>
<dbReference type="GO" id="GO:0046104">
    <property type="term" value="P:thymidine metabolic process"/>
    <property type="evidence" value="ECO:0007669"/>
    <property type="project" value="TreeGrafter"/>
</dbReference>
<accession>A0A6F8ZI08</accession>
<dbReference type="PIRSF" id="PIRSF035805">
    <property type="entry name" value="TK_cell"/>
    <property type="match status" value="1"/>
</dbReference>
<gene>
    <name evidence="12" type="ORF">R50_2085</name>
</gene>
<organism evidence="12 13">
    <name type="scientific">Candidatus Hydrogenisulfobacillus filiaventi</name>
    <dbReference type="NCBI Taxonomy" id="2707344"/>
    <lineage>
        <taxon>Bacteria</taxon>
        <taxon>Bacillati</taxon>
        <taxon>Bacillota</taxon>
        <taxon>Clostridia</taxon>
        <taxon>Eubacteriales</taxon>
        <taxon>Clostridiales Family XVII. Incertae Sedis</taxon>
        <taxon>Candidatus Hydrogenisulfobacillus</taxon>
    </lineage>
</organism>
<evidence type="ECO:0000313" key="13">
    <source>
        <dbReference type="Proteomes" id="UP000503399"/>
    </source>
</evidence>
<keyword evidence="4 10" id="KW-0808">Transferase</keyword>
<evidence type="ECO:0000256" key="11">
    <source>
        <dbReference type="RuleBase" id="RU004165"/>
    </source>
</evidence>
<dbReference type="Proteomes" id="UP000503399">
    <property type="component" value="Chromosome"/>
</dbReference>